<sequence>MVQAAWGEGEGEGDGYGDGYGKERKVARTGPPLPPFRPSRIGFSRLQQQQQPGIQEEREQYPVEPAVVQYTPPEAQLSYRRSAPVVLWLRLTKGSSLVNDRGLPSVAPALAHTQDLASPLAASSAMLQDLLGDESLVETTHDCDWSAFPDVGAALRHAGAEEQCLCVAVCASRALWGVGLAGKWKNRETSAKLALCVALAWHADSFPELAERWPELGALCEAAGYKHSDARSANATALALEKKRKEVVPVQSQLQVTQVPTMTMSAPEFPLAGAPLWIYLPEDQPKPQFLESFPREAPALYHTTDPNFQSILSNARNMLMGFVGENAQVDIYDDAGWETFPQVGNALRRAGGQEQCMSIAICPELGKWGVGLAGRKKLRENVARLALCVAIAPNSPSFSSMVANYPEFGDFCASQAAQAAVPSAPTFVPAGQPQNCLSWGRGAEDVVRSEEPMATDGTSQGTLWIQLTESMPFLLRELCHDAPCVCISWDVKFQSLQSCAHGLLGDLVGDLASQVQFHHDCDWSIFPQIGKALVHAGAGEQSICVAICPELGKWAVGLGGKWKTRESAAKLALCIAVGPSTPNYNLITAQWPEFGAICQEAGAEAAGSQRIWKRELPIHDVHMAAKIEQREVPTPPPSRQWQQIEWSAPPVREAPAPVVDERLLSPMPRDMPLWVRLPEDEQLPTVLENCPRETLVLASDGGAFQTCYTNADLVVAHLVGNAERDVDYIDDPGREKFPRVSAALRKLGERPEPIGIALCSSRDVWGIGVGTNHVCRYQAAKVALANMLILQAEELGEDADLSGFSEMAEFVEEARKARTASQQEPSTEGVSGGMVAEGWHEAGANGFVDKALYPNHGVVDAVATNGSVDASMVGGVPPVGGDVGNAAVGQANLWNAFVGAQDPAATMPILPDGVMQFPVQTGGFSLQ</sequence>
<reference evidence="2" key="1">
    <citation type="submission" date="2021-01" db="EMBL/GenBank/DDBJ databases">
        <authorList>
            <person name="Corre E."/>
            <person name="Pelletier E."/>
            <person name="Niang G."/>
            <person name="Scheremetjew M."/>
            <person name="Finn R."/>
            <person name="Kale V."/>
            <person name="Holt S."/>
            <person name="Cochrane G."/>
            <person name="Meng A."/>
            <person name="Brown T."/>
            <person name="Cohen L."/>
        </authorList>
    </citation>
    <scope>NUCLEOTIDE SEQUENCE</scope>
</reference>
<proteinExistence type="predicted"/>
<organism evidence="2">
    <name type="scientific">Noctiluca scintillans</name>
    <name type="common">Sea sparkle</name>
    <name type="synonym">Red tide dinoflagellate</name>
    <dbReference type="NCBI Taxonomy" id="2966"/>
    <lineage>
        <taxon>Eukaryota</taxon>
        <taxon>Sar</taxon>
        <taxon>Alveolata</taxon>
        <taxon>Dinophyceae</taxon>
        <taxon>Noctilucales</taxon>
        <taxon>Noctilucaceae</taxon>
        <taxon>Noctiluca</taxon>
    </lineage>
</organism>
<name>A0A7S0ZUQ3_NOCSC</name>
<evidence type="ECO:0000313" key="2">
    <source>
        <dbReference type="EMBL" id="CAD8833193.1"/>
    </source>
</evidence>
<feature type="region of interest" description="Disordered" evidence="1">
    <location>
        <begin position="1"/>
        <end position="39"/>
    </location>
</feature>
<evidence type="ECO:0000256" key="1">
    <source>
        <dbReference type="SAM" id="MobiDB-lite"/>
    </source>
</evidence>
<protein>
    <submittedName>
        <fullName evidence="2">Uncharacterized protein</fullName>
    </submittedName>
</protein>
<dbReference type="EMBL" id="HBFQ01010782">
    <property type="protein sequence ID" value="CAD8833193.1"/>
    <property type="molecule type" value="Transcribed_RNA"/>
</dbReference>
<dbReference type="AlphaFoldDB" id="A0A7S0ZUQ3"/>
<gene>
    <name evidence="2" type="ORF">NSCI0253_LOCUS7541</name>
</gene>
<accession>A0A7S0ZUQ3</accession>